<keyword evidence="2 3" id="KW-0808">Transferase</keyword>
<proteinExistence type="predicted"/>
<evidence type="ECO:0000256" key="1">
    <source>
        <dbReference type="ARBA" id="ARBA00022676"/>
    </source>
</evidence>
<keyword evidence="1" id="KW-0328">Glycosyltransferase</keyword>
<dbReference type="PANTHER" id="PTHR34136:SF1">
    <property type="entry name" value="UDP-N-ACETYL-D-MANNOSAMINURONIC ACID TRANSFERASE"/>
    <property type="match status" value="1"/>
</dbReference>
<keyword evidence="4" id="KW-1185">Reference proteome</keyword>
<dbReference type="EMBL" id="JABEQM010000003">
    <property type="protein sequence ID" value="MBB2200953.1"/>
    <property type="molecule type" value="Genomic_DNA"/>
</dbReference>
<organism evidence="3 4">
    <name type="scientific">Gluconacetobacter tumulisoli</name>
    <dbReference type="NCBI Taxonomy" id="1286189"/>
    <lineage>
        <taxon>Bacteria</taxon>
        <taxon>Pseudomonadati</taxon>
        <taxon>Pseudomonadota</taxon>
        <taxon>Alphaproteobacteria</taxon>
        <taxon>Acetobacterales</taxon>
        <taxon>Acetobacteraceae</taxon>
        <taxon>Gluconacetobacter</taxon>
    </lineage>
</organism>
<dbReference type="InterPro" id="IPR004629">
    <property type="entry name" value="WecG_TagA_CpsF"/>
</dbReference>
<dbReference type="AlphaFoldDB" id="A0A7W4K5U6"/>
<dbReference type="PANTHER" id="PTHR34136">
    <property type="match status" value="1"/>
</dbReference>
<dbReference type="Proteomes" id="UP000578030">
    <property type="component" value="Unassembled WGS sequence"/>
</dbReference>
<dbReference type="NCBIfam" id="TIGR00696">
    <property type="entry name" value="wecG_tagA_cpsF"/>
    <property type="match status" value="1"/>
</dbReference>
<name>A0A7W4K5U6_9PROT</name>
<dbReference type="CDD" id="cd06533">
    <property type="entry name" value="Glyco_transf_WecG_TagA"/>
    <property type="match status" value="1"/>
</dbReference>
<sequence length="286" mass="32123">MHSDVISPAADGAVVPESSVHPAARDVSLPFDALRIMGLRLLDIPRDALAEIVTRAARRGARMLVVNANAHCVVLSQRERWLRDLFDKADIAFCDGAGVQLAAAFLIGRRPHRTTPPEWIGPVLERLGGDASLFWLGGSQEAANNAARTYEQRYGVRTAGVHHGFFDARPGSMESEDIVRQINATHPTLLLVNMGMPRQERWLYDHWDRLPPTIAITAGALVDHAAGRVRRPPRWVANMGLEWLVRLVREPRRLWRRYLLGLPVFGLYVLRWKIRPERPQPDGTKA</sequence>
<evidence type="ECO:0000313" key="3">
    <source>
        <dbReference type="EMBL" id="MBB2200953.1"/>
    </source>
</evidence>
<dbReference type="RefSeq" id="WP_182955417.1">
    <property type="nucleotide sequence ID" value="NZ_JABEQM010000003.1"/>
</dbReference>
<dbReference type="Pfam" id="PF03808">
    <property type="entry name" value="Glyco_tran_WecG"/>
    <property type="match status" value="1"/>
</dbReference>
<dbReference type="GO" id="GO:0016758">
    <property type="term" value="F:hexosyltransferase activity"/>
    <property type="evidence" value="ECO:0007669"/>
    <property type="project" value="TreeGrafter"/>
</dbReference>
<evidence type="ECO:0000256" key="2">
    <source>
        <dbReference type="ARBA" id="ARBA00022679"/>
    </source>
</evidence>
<accession>A0A7W4K5U6</accession>
<comment type="caution">
    <text evidence="3">The sequence shown here is derived from an EMBL/GenBank/DDBJ whole genome shotgun (WGS) entry which is preliminary data.</text>
</comment>
<evidence type="ECO:0000313" key="4">
    <source>
        <dbReference type="Proteomes" id="UP000578030"/>
    </source>
</evidence>
<reference evidence="3 4" key="1">
    <citation type="submission" date="2020-04" db="EMBL/GenBank/DDBJ databases">
        <title>Description of novel Gluconacetobacter.</title>
        <authorList>
            <person name="Sombolestani A."/>
        </authorList>
    </citation>
    <scope>NUCLEOTIDE SEQUENCE [LARGE SCALE GENOMIC DNA]</scope>
    <source>
        <strain evidence="3 4">LMG 27802</strain>
    </source>
</reference>
<gene>
    <name evidence="3" type="ORF">HLH28_05060</name>
</gene>
<protein>
    <submittedName>
        <fullName evidence="3">WecB/TagA/CpsF family glycosyltransferase</fullName>
    </submittedName>
</protein>